<dbReference type="PANTHER" id="PTHR39181:SF1">
    <property type="entry name" value="TYROSINE-PROTEIN PHOSPHATASE YWQE"/>
    <property type="match status" value="1"/>
</dbReference>
<dbReference type="RefSeq" id="WP_101331773.1">
    <property type="nucleotide sequence ID" value="NZ_PJNH01000002.1"/>
</dbReference>
<evidence type="ECO:0000256" key="1">
    <source>
        <dbReference type="ARBA" id="ARBA00005750"/>
    </source>
</evidence>
<dbReference type="EC" id="3.1.3.48" evidence="5"/>
<dbReference type="EMBL" id="PJNH01000002">
    <property type="protein sequence ID" value="PKR78167.1"/>
    <property type="molecule type" value="Genomic_DNA"/>
</dbReference>
<dbReference type="Pfam" id="PF19567">
    <property type="entry name" value="CpsB_CapC"/>
    <property type="match status" value="1"/>
</dbReference>
<gene>
    <name evidence="6" type="ORF">CEY16_07680</name>
</gene>
<dbReference type="Gene3D" id="3.20.20.140">
    <property type="entry name" value="Metal-dependent hydrolases"/>
    <property type="match status" value="1"/>
</dbReference>
<name>A0A2I0QUY8_9BACI</name>
<dbReference type="InterPro" id="IPR016195">
    <property type="entry name" value="Pol/histidinol_Pase-like"/>
</dbReference>
<dbReference type="Proteomes" id="UP000243524">
    <property type="component" value="Unassembled WGS sequence"/>
</dbReference>
<comment type="similarity">
    <text evidence="1 5">Belongs to the metallo-dependent hydrolases superfamily. CpsB/CapC family.</text>
</comment>
<organism evidence="6 7">
    <name type="scientific">Halalkalibacillus sediminis</name>
    <dbReference type="NCBI Taxonomy" id="2018042"/>
    <lineage>
        <taxon>Bacteria</taxon>
        <taxon>Bacillati</taxon>
        <taxon>Bacillota</taxon>
        <taxon>Bacilli</taxon>
        <taxon>Bacillales</taxon>
        <taxon>Bacillaceae</taxon>
        <taxon>Halalkalibacillus</taxon>
    </lineage>
</organism>
<dbReference type="InterPro" id="IPR016667">
    <property type="entry name" value="Caps_polysacc_synth_CpsB/CapC"/>
</dbReference>
<dbReference type="SUPFAM" id="SSF89550">
    <property type="entry name" value="PHP domain-like"/>
    <property type="match status" value="1"/>
</dbReference>
<keyword evidence="3 5" id="KW-0904">Protein phosphatase</keyword>
<protein>
    <recommendedName>
        <fullName evidence="5">Tyrosine-protein phosphatase</fullName>
        <ecNumber evidence="5">3.1.3.48</ecNumber>
    </recommendedName>
</protein>
<dbReference type="AlphaFoldDB" id="A0A2I0QUY8"/>
<evidence type="ECO:0000256" key="5">
    <source>
        <dbReference type="PIRNR" id="PIRNR016557"/>
    </source>
</evidence>
<accession>A0A2I0QUY8</accession>
<dbReference type="GO" id="GO:0030145">
    <property type="term" value="F:manganese ion binding"/>
    <property type="evidence" value="ECO:0007669"/>
    <property type="project" value="UniProtKB-UniRule"/>
</dbReference>
<dbReference type="OrthoDB" id="9788539at2"/>
<keyword evidence="2 5" id="KW-0378">Hydrolase</keyword>
<evidence type="ECO:0000313" key="7">
    <source>
        <dbReference type="Proteomes" id="UP000243524"/>
    </source>
</evidence>
<reference evidence="6 7" key="1">
    <citation type="submission" date="2017-06" db="EMBL/GenBank/DDBJ databases">
        <title>the draft geome sequence of Illustriluteabacillus marina B3227.</title>
        <authorList>
            <person name="He R.-H."/>
            <person name="Du Z.-J."/>
        </authorList>
    </citation>
    <scope>NUCLEOTIDE SEQUENCE [LARGE SCALE GENOMIC DNA]</scope>
    <source>
        <strain evidence="6 7">B3227</strain>
    </source>
</reference>
<dbReference type="GO" id="GO:0004725">
    <property type="term" value="F:protein tyrosine phosphatase activity"/>
    <property type="evidence" value="ECO:0007669"/>
    <property type="project" value="UniProtKB-UniRule"/>
</dbReference>
<evidence type="ECO:0000313" key="6">
    <source>
        <dbReference type="EMBL" id="PKR78167.1"/>
    </source>
</evidence>
<evidence type="ECO:0000256" key="2">
    <source>
        <dbReference type="ARBA" id="ARBA00022801"/>
    </source>
</evidence>
<comment type="catalytic activity">
    <reaction evidence="4 5">
        <text>O-phospho-L-tyrosyl-[protein] + H2O = L-tyrosyl-[protein] + phosphate</text>
        <dbReference type="Rhea" id="RHEA:10684"/>
        <dbReference type="Rhea" id="RHEA-COMP:10136"/>
        <dbReference type="Rhea" id="RHEA-COMP:20101"/>
        <dbReference type="ChEBI" id="CHEBI:15377"/>
        <dbReference type="ChEBI" id="CHEBI:43474"/>
        <dbReference type="ChEBI" id="CHEBI:46858"/>
        <dbReference type="ChEBI" id="CHEBI:61978"/>
        <dbReference type="EC" id="3.1.3.48"/>
    </reaction>
</comment>
<evidence type="ECO:0000256" key="4">
    <source>
        <dbReference type="ARBA" id="ARBA00051722"/>
    </source>
</evidence>
<evidence type="ECO:0000256" key="3">
    <source>
        <dbReference type="ARBA" id="ARBA00022912"/>
    </source>
</evidence>
<comment type="caution">
    <text evidence="6">The sequence shown here is derived from an EMBL/GenBank/DDBJ whole genome shotgun (WGS) entry which is preliminary data.</text>
</comment>
<dbReference type="PIRSF" id="PIRSF016557">
    <property type="entry name" value="Caps_synth_CpsB"/>
    <property type="match status" value="1"/>
</dbReference>
<keyword evidence="7" id="KW-1185">Reference proteome</keyword>
<dbReference type="PANTHER" id="PTHR39181">
    <property type="entry name" value="TYROSINE-PROTEIN PHOSPHATASE YWQE"/>
    <property type="match status" value="1"/>
</dbReference>
<proteinExistence type="inferred from homology"/>
<sequence>MIDIHSHILPNVDDGARSIEDSLMMAEKAVEEGITHIYATPHHLNGHYENDKEFVLNEVEKLNAHLKHNHIPLTVIAGQELRINGDLLELMHDGDSMTLGNGGGYLLIEFSHSHIPRFSNKLLFDLRRNGYTPIIVHPERNKEIMEEPNKLFDLVNNGCLAQLTAGSLLGKFGKKVQEVSHQLLEANLVHFLASDAHNITSRGFFMQEAYDYIEKEYGAYLSIMLKENAEILMNSEMVIGDPPEVIKTKKKFLGLF</sequence>